<dbReference type="PIRSF" id="PIRSF004749">
    <property type="entry name" value="Pep_def"/>
    <property type="match status" value="1"/>
</dbReference>
<keyword evidence="4 5" id="KW-0648">Protein biosynthesis</keyword>
<dbReference type="EC" id="3.5.1.88" evidence="5"/>
<dbReference type="NCBIfam" id="NF001159">
    <property type="entry name" value="PRK00150.1-3"/>
    <property type="match status" value="1"/>
</dbReference>
<dbReference type="GO" id="GO:0042586">
    <property type="term" value="F:peptide deformylase activity"/>
    <property type="evidence" value="ECO:0007669"/>
    <property type="project" value="UniProtKB-UniRule"/>
</dbReference>
<feature type="binding site" evidence="5">
    <location>
        <position position="145"/>
    </location>
    <ligand>
        <name>Fe cation</name>
        <dbReference type="ChEBI" id="CHEBI:24875"/>
    </ligand>
</feature>
<dbReference type="EMBL" id="JYNZ01000002">
    <property type="protein sequence ID" value="KXK27274.1"/>
    <property type="molecule type" value="Genomic_DNA"/>
</dbReference>
<comment type="function">
    <text evidence="5">Removes the formyl group from the N-terminal Met of newly synthesized proteins. Requires at least a dipeptide for an efficient rate of reaction. N-terminal L-methionine is a prerequisite for activity but the enzyme has broad specificity at other positions.</text>
</comment>
<dbReference type="PANTHER" id="PTHR10458:SF22">
    <property type="entry name" value="PEPTIDE DEFORMYLASE"/>
    <property type="match status" value="1"/>
</dbReference>
<keyword evidence="5" id="KW-0408">Iron</keyword>
<evidence type="ECO:0000256" key="2">
    <source>
        <dbReference type="ARBA" id="ARBA00022723"/>
    </source>
</evidence>
<comment type="caution">
    <text evidence="6">The sequence shown here is derived from an EMBL/GenBank/DDBJ whole genome shotgun (WGS) entry which is preliminary data.</text>
</comment>
<evidence type="ECO:0000256" key="5">
    <source>
        <dbReference type="HAMAP-Rule" id="MF_00163"/>
    </source>
</evidence>
<sequence length="182" mass="20192">MARILQVAQLGHPVLRTKASAVCISDLQQQDTQDLIADLFATLKDADGVGIAAPQVYNPLRIMIIASRPNSRYPDAPEMDPVAVINPEDIVLSKETVTGWEGCLSIPGIRGRVLRSEGVSFTYTDAQGKKSSMSLSGFPARIFQHEYDHLEGILFPDRMESMKDLVTEKEYFRILAEESSHE</sequence>
<dbReference type="SUPFAM" id="SSF56420">
    <property type="entry name" value="Peptide deformylase"/>
    <property type="match status" value="1"/>
</dbReference>
<gene>
    <name evidence="6" type="primary">def_1</name>
    <name evidence="5" type="synonym">def</name>
    <name evidence="6" type="ORF">TR69_WS6001000148</name>
</gene>
<protein>
    <recommendedName>
        <fullName evidence="5">Peptide deformylase</fullName>
        <shortName evidence="5">PDF</shortName>
        <ecNumber evidence="5">3.5.1.88</ecNumber>
    </recommendedName>
    <alternativeName>
        <fullName evidence="5">Polypeptide deformylase</fullName>
    </alternativeName>
</protein>
<dbReference type="PRINTS" id="PR01576">
    <property type="entry name" value="PDEFORMYLASE"/>
</dbReference>
<evidence type="ECO:0000313" key="7">
    <source>
        <dbReference type="Proteomes" id="UP000070457"/>
    </source>
</evidence>
<keyword evidence="3 5" id="KW-0378">Hydrolase</keyword>
<comment type="cofactor">
    <cofactor evidence="5">
        <name>Fe(2+)</name>
        <dbReference type="ChEBI" id="CHEBI:29033"/>
    </cofactor>
    <text evidence="5">Binds 1 Fe(2+) ion.</text>
</comment>
<evidence type="ECO:0000256" key="1">
    <source>
        <dbReference type="ARBA" id="ARBA00010759"/>
    </source>
</evidence>
<dbReference type="CDD" id="cd00487">
    <property type="entry name" value="Pep_deformylase"/>
    <property type="match status" value="1"/>
</dbReference>
<dbReference type="PANTHER" id="PTHR10458">
    <property type="entry name" value="PEPTIDE DEFORMYLASE"/>
    <property type="match status" value="1"/>
</dbReference>
<evidence type="ECO:0000256" key="4">
    <source>
        <dbReference type="ARBA" id="ARBA00022917"/>
    </source>
</evidence>
<dbReference type="PATRIC" id="fig|1617426.3.peg.145"/>
<proteinExistence type="inferred from homology"/>
<dbReference type="FunFam" id="3.90.45.10:FF:000003">
    <property type="entry name" value="Peptide deformylase"/>
    <property type="match status" value="1"/>
</dbReference>
<organism evidence="6 7">
    <name type="scientific">candidate division WS6 bacterium OLB20</name>
    <dbReference type="NCBI Taxonomy" id="1617426"/>
    <lineage>
        <taxon>Bacteria</taxon>
        <taxon>Candidatus Dojkabacteria</taxon>
    </lineage>
</organism>
<comment type="catalytic activity">
    <reaction evidence="5">
        <text>N-terminal N-formyl-L-methionyl-[peptide] + H2O = N-terminal L-methionyl-[peptide] + formate</text>
        <dbReference type="Rhea" id="RHEA:24420"/>
        <dbReference type="Rhea" id="RHEA-COMP:10639"/>
        <dbReference type="Rhea" id="RHEA-COMP:10640"/>
        <dbReference type="ChEBI" id="CHEBI:15377"/>
        <dbReference type="ChEBI" id="CHEBI:15740"/>
        <dbReference type="ChEBI" id="CHEBI:49298"/>
        <dbReference type="ChEBI" id="CHEBI:64731"/>
        <dbReference type="EC" id="3.5.1.88"/>
    </reaction>
</comment>
<feature type="binding site" evidence="5">
    <location>
        <position position="149"/>
    </location>
    <ligand>
        <name>Fe cation</name>
        <dbReference type="ChEBI" id="CHEBI:24875"/>
    </ligand>
</feature>
<dbReference type="NCBIfam" id="TIGR00079">
    <property type="entry name" value="pept_deformyl"/>
    <property type="match status" value="1"/>
</dbReference>
<feature type="active site" evidence="5">
    <location>
        <position position="146"/>
    </location>
</feature>
<accession>A0A136M049</accession>
<dbReference type="InterPro" id="IPR036821">
    <property type="entry name" value="Peptide_deformylase_sf"/>
</dbReference>
<dbReference type="Pfam" id="PF01327">
    <property type="entry name" value="Pep_deformylase"/>
    <property type="match status" value="1"/>
</dbReference>
<dbReference type="HAMAP" id="MF_00163">
    <property type="entry name" value="Pep_deformylase"/>
    <property type="match status" value="1"/>
</dbReference>
<dbReference type="Proteomes" id="UP000070457">
    <property type="component" value="Unassembled WGS sequence"/>
</dbReference>
<keyword evidence="2 5" id="KW-0479">Metal-binding</keyword>
<name>A0A136M049_9BACT</name>
<evidence type="ECO:0000313" key="6">
    <source>
        <dbReference type="EMBL" id="KXK27274.1"/>
    </source>
</evidence>
<comment type="similarity">
    <text evidence="1 5">Belongs to the polypeptide deformylase family.</text>
</comment>
<evidence type="ECO:0000256" key="3">
    <source>
        <dbReference type="ARBA" id="ARBA00022801"/>
    </source>
</evidence>
<dbReference type="GO" id="GO:0006412">
    <property type="term" value="P:translation"/>
    <property type="evidence" value="ECO:0007669"/>
    <property type="project" value="UniProtKB-UniRule"/>
</dbReference>
<dbReference type="GO" id="GO:0046872">
    <property type="term" value="F:metal ion binding"/>
    <property type="evidence" value="ECO:0007669"/>
    <property type="project" value="UniProtKB-KW"/>
</dbReference>
<dbReference type="InterPro" id="IPR023635">
    <property type="entry name" value="Peptide_deformylase"/>
</dbReference>
<feature type="binding site" evidence="5">
    <location>
        <position position="103"/>
    </location>
    <ligand>
        <name>Fe cation</name>
        <dbReference type="ChEBI" id="CHEBI:24875"/>
    </ligand>
</feature>
<dbReference type="STRING" id="1617426.TR69_WS6001000148"/>
<dbReference type="Gene3D" id="3.90.45.10">
    <property type="entry name" value="Peptide deformylase"/>
    <property type="match status" value="1"/>
</dbReference>
<dbReference type="AlphaFoldDB" id="A0A136M049"/>
<reference evidence="6 7" key="1">
    <citation type="submission" date="2015-02" db="EMBL/GenBank/DDBJ databases">
        <title>Improved understanding of the partial-nitritation anammox process through 23 genomes representing the majority of the microbial community.</title>
        <authorList>
            <person name="Speth D.R."/>
            <person name="In T Zandt M."/>
            <person name="Guerrero Cruz S."/>
            <person name="Jetten M.S."/>
            <person name="Dutilh B.E."/>
        </authorList>
    </citation>
    <scope>NUCLEOTIDE SEQUENCE [LARGE SCALE GENOMIC DNA]</scope>
    <source>
        <strain evidence="6">OLB20</strain>
    </source>
</reference>